<accession>A0A8H6HFP4</accession>
<organism evidence="2 3">
    <name type="scientific">Ephemerocybe angulata</name>
    <dbReference type="NCBI Taxonomy" id="980116"/>
    <lineage>
        <taxon>Eukaryota</taxon>
        <taxon>Fungi</taxon>
        <taxon>Dikarya</taxon>
        <taxon>Basidiomycota</taxon>
        <taxon>Agaricomycotina</taxon>
        <taxon>Agaricomycetes</taxon>
        <taxon>Agaricomycetidae</taxon>
        <taxon>Agaricales</taxon>
        <taxon>Agaricineae</taxon>
        <taxon>Psathyrellaceae</taxon>
        <taxon>Ephemerocybe</taxon>
    </lineage>
</organism>
<feature type="compositionally biased region" description="Low complexity" evidence="1">
    <location>
        <begin position="447"/>
        <end position="459"/>
    </location>
</feature>
<protein>
    <submittedName>
        <fullName evidence="2">Uncharacterized protein</fullName>
    </submittedName>
</protein>
<keyword evidence="3" id="KW-1185">Reference proteome</keyword>
<reference evidence="2 3" key="1">
    <citation type="submission" date="2020-07" db="EMBL/GenBank/DDBJ databases">
        <title>Comparative genomics of pyrophilous fungi reveals a link between fire events and developmental genes.</title>
        <authorList>
            <consortium name="DOE Joint Genome Institute"/>
            <person name="Steindorff A.S."/>
            <person name="Carver A."/>
            <person name="Calhoun S."/>
            <person name="Stillman K."/>
            <person name="Liu H."/>
            <person name="Lipzen A."/>
            <person name="Pangilinan J."/>
            <person name="Labutti K."/>
            <person name="Bruns T.D."/>
            <person name="Grigoriev I.V."/>
        </authorList>
    </citation>
    <scope>NUCLEOTIDE SEQUENCE [LARGE SCALE GENOMIC DNA]</scope>
    <source>
        <strain evidence="2 3">CBS 144469</strain>
    </source>
</reference>
<evidence type="ECO:0000313" key="3">
    <source>
        <dbReference type="Proteomes" id="UP000521943"/>
    </source>
</evidence>
<evidence type="ECO:0000256" key="1">
    <source>
        <dbReference type="SAM" id="MobiDB-lite"/>
    </source>
</evidence>
<dbReference type="Proteomes" id="UP000521943">
    <property type="component" value="Unassembled WGS sequence"/>
</dbReference>
<evidence type="ECO:0000313" key="2">
    <source>
        <dbReference type="EMBL" id="KAF6744983.1"/>
    </source>
</evidence>
<dbReference type="AlphaFoldDB" id="A0A8H6HFP4"/>
<gene>
    <name evidence="2" type="ORF">DFP72DRAFT_856850</name>
</gene>
<sequence length="503" mass="56626">MEASEYVQQGIALNDYYLLIHIVDTTYTRLAFGRRMIHGAILLSRVAAWPLAGTRSQGVPLSCKLGEQQVGITKLNEDIEIACFSWSFSIKEADHLRSRYHGLCSSYSIQKRSRRFKPWAQEFIDIKPQGAISLDSRSHTGRRATEVEQRFGRACVQDSILNCVSKYPSVAMPVSTVSPTRYTPCTAWTLPDWQRYQFRPSDIPLARAEDDHGRGYRTLALVETDEVGRFVLCDARTTQPACLSYALVLSFCNDLTFGNFNGDVKGKRRAVIAFQFDQETSKHAYFHLRAIERSILAHSPFFNPDNVPRAISQDLAGHPGSQSELSMTSRLFERATAQNVGPDGHYHTPYKVHDAIRSATSPYNPGWIANRAKTRISEIRASTVASMTDRGYPELSRGDRVWVSFNIYFHRGIDSWWTEYVPVDVIRIRQVVVVPGISPRNPDDTEASSGTSSSDVTESYFEDDHRHPIRPQGPANNTPSRDNGNGDSDPKRQRLMPALESST</sequence>
<dbReference type="EMBL" id="JACGCI010000111">
    <property type="protein sequence ID" value="KAF6744983.1"/>
    <property type="molecule type" value="Genomic_DNA"/>
</dbReference>
<comment type="caution">
    <text evidence="2">The sequence shown here is derived from an EMBL/GenBank/DDBJ whole genome shotgun (WGS) entry which is preliminary data.</text>
</comment>
<name>A0A8H6HFP4_9AGAR</name>
<feature type="compositionally biased region" description="Polar residues" evidence="1">
    <location>
        <begin position="474"/>
        <end position="486"/>
    </location>
</feature>
<feature type="region of interest" description="Disordered" evidence="1">
    <location>
        <begin position="436"/>
        <end position="503"/>
    </location>
</feature>
<proteinExistence type="predicted"/>